<proteinExistence type="predicted"/>
<dbReference type="AlphaFoldDB" id="A0A382AHQ8"/>
<reference evidence="1" key="1">
    <citation type="submission" date="2018-05" db="EMBL/GenBank/DDBJ databases">
        <authorList>
            <person name="Lanie J.A."/>
            <person name="Ng W.-L."/>
            <person name="Kazmierczak K.M."/>
            <person name="Andrzejewski T.M."/>
            <person name="Davidsen T.M."/>
            <person name="Wayne K.J."/>
            <person name="Tettelin H."/>
            <person name="Glass J.I."/>
            <person name="Rusch D."/>
            <person name="Podicherti R."/>
            <person name="Tsui H.-C.T."/>
            <person name="Winkler M.E."/>
        </authorList>
    </citation>
    <scope>NUCLEOTIDE SEQUENCE</scope>
</reference>
<accession>A0A382AHQ8</accession>
<evidence type="ECO:0000313" key="1">
    <source>
        <dbReference type="EMBL" id="SVB01036.1"/>
    </source>
</evidence>
<organism evidence="1">
    <name type="scientific">marine metagenome</name>
    <dbReference type="NCBI Taxonomy" id="408172"/>
    <lineage>
        <taxon>unclassified sequences</taxon>
        <taxon>metagenomes</taxon>
        <taxon>ecological metagenomes</taxon>
    </lineage>
</organism>
<name>A0A382AHQ8_9ZZZZ</name>
<protein>
    <submittedName>
        <fullName evidence="1">Uncharacterized protein</fullName>
    </submittedName>
</protein>
<gene>
    <name evidence="1" type="ORF">METZ01_LOCUS153890</name>
</gene>
<sequence>MASMRAVAKTKQRLKPSQKPIIQVQLGNSCGRKAYLFRQEYYY</sequence>
<dbReference type="EMBL" id="UINC01025444">
    <property type="protein sequence ID" value="SVB01036.1"/>
    <property type="molecule type" value="Genomic_DNA"/>
</dbReference>